<gene>
    <name evidence="2" type="ORF">EJ02DRAFT_514337</name>
</gene>
<dbReference type="Proteomes" id="UP000800038">
    <property type="component" value="Unassembled WGS sequence"/>
</dbReference>
<sequence>MTMHHSISSTPPQRSKSAEKYVIVCLAIAAAVTTLIIAFIILLVYIKRKCKTVKKVKTKDIEMAFKSGQKPRVTPKPYLSSSDFAGGGHCKFEFENMDPSDEKRVGQVGFKRTETCMVVLTL</sequence>
<accession>A0A6A5SJF8</accession>
<dbReference type="AlphaFoldDB" id="A0A6A5SJF8"/>
<keyword evidence="1" id="KW-0812">Transmembrane</keyword>
<protein>
    <submittedName>
        <fullName evidence="2">Uncharacterized protein</fullName>
    </submittedName>
</protein>
<keyword evidence="1" id="KW-1133">Transmembrane helix</keyword>
<evidence type="ECO:0000313" key="3">
    <source>
        <dbReference type="Proteomes" id="UP000800038"/>
    </source>
</evidence>
<keyword evidence="3" id="KW-1185">Reference proteome</keyword>
<keyword evidence="1" id="KW-0472">Membrane</keyword>
<evidence type="ECO:0000256" key="1">
    <source>
        <dbReference type="SAM" id="Phobius"/>
    </source>
</evidence>
<dbReference type="EMBL" id="ML976098">
    <property type="protein sequence ID" value="KAF1938666.1"/>
    <property type="molecule type" value="Genomic_DNA"/>
</dbReference>
<reference evidence="2" key="1">
    <citation type="journal article" date="2020" name="Stud. Mycol.">
        <title>101 Dothideomycetes genomes: a test case for predicting lifestyles and emergence of pathogens.</title>
        <authorList>
            <person name="Haridas S."/>
            <person name="Albert R."/>
            <person name="Binder M."/>
            <person name="Bloem J."/>
            <person name="Labutti K."/>
            <person name="Salamov A."/>
            <person name="Andreopoulos B."/>
            <person name="Baker S."/>
            <person name="Barry K."/>
            <person name="Bills G."/>
            <person name="Bluhm B."/>
            <person name="Cannon C."/>
            <person name="Castanera R."/>
            <person name="Culley D."/>
            <person name="Daum C."/>
            <person name="Ezra D."/>
            <person name="Gonzalez J."/>
            <person name="Henrissat B."/>
            <person name="Kuo A."/>
            <person name="Liang C."/>
            <person name="Lipzen A."/>
            <person name="Lutzoni F."/>
            <person name="Magnuson J."/>
            <person name="Mondo S."/>
            <person name="Nolan M."/>
            <person name="Ohm R."/>
            <person name="Pangilinan J."/>
            <person name="Park H.-J."/>
            <person name="Ramirez L."/>
            <person name="Alfaro M."/>
            <person name="Sun H."/>
            <person name="Tritt A."/>
            <person name="Yoshinaga Y."/>
            <person name="Zwiers L.-H."/>
            <person name="Turgeon B."/>
            <person name="Goodwin S."/>
            <person name="Spatafora J."/>
            <person name="Crous P."/>
            <person name="Grigoriev I."/>
        </authorList>
    </citation>
    <scope>NUCLEOTIDE SEQUENCE</scope>
    <source>
        <strain evidence="2">CBS 161.51</strain>
    </source>
</reference>
<proteinExistence type="predicted"/>
<feature type="transmembrane region" description="Helical" evidence="1">
    <location>
        <begin position="21"/>
        <end position="46"/>
    </location>
</feature>
<name>A0A6A5SJF8_9PLEO</name>
<organism evidence="2 3">
    <name type="scientific">Clathrospora elynae</name>
    <dbReference type="NCBI Taxonomy" id="706981"/>
    <lineage>
        <taxon>Eukaryota</taxon>
        <taxon>Fungi</taxon>
        <taxon>Dikarya</taxon>
        <taxon>Ascomycota</taxon>
        <taxon>Pezizomycotina</taxon>
        <taxon>Dothideomycetes</taxon>
        <taxon>Pleosporomycetidae</taxon>
        <taxon>Pleosporales</taxon>
        <taxon>Diademaceae</taxon>
        <taxon>Clathrospora</taxon>
    </lineage>
</organism>
<evidence type="ECO:0000313" key="2">
    <source>
        <dbReference type="EMBL" id="KAF1938666.1"/>
    </source>
</evidence>